<proteinExistence type="predicted"/>
<organism evidence="1 2">
    <name type="scientific">Bacillus thuringiensis</name>
    <dbReference type="NCBI Taxonomy" id="1428"/>
    <lineage>
        <taxon>Bacteria</taxon>
        <taxon>Bacillati</taxon>
        <taxon>Bacillota</taxon>
        <taxon>Bacilli</taxon>
        <taxon>Bacillales</taxon>
        <taxon>Bacillaceae</taxon>
        <taxon>Bacillus</taxon>
        <taxon>Bacillus cereus group</taxon>
    </lineage>
</organism>
<dbReference type="AlphaFoldDB" id="A0A9X6WIX7"/>
<evidence type="ECO:0000313" key="1">
    <source>
        <dbReference type="EMBL" id="PFJ33129.1"/>
    </source>
</evidence>
<protein>
    <submittedName>
        <fullName evidence="1">Uncharacterized protein</fullName>
    </submittedName>
</protein>
<name>A0A9X6WIX7_BACTU</name>
<gene>
    <name evidence="1" type="ORF">COJ15_28200</name>
</gene>
<reference evidence="1 2" key="1">
    <citation type="submission" date="2017-09" db="EMBL/GenBank/DDBJ databases">
        <title>Large-scale bioinformatics analysis of Bacillus genomes uncovers conserved roles of natural products in bacterial physiology.</title>
        <authorList>
            <consortium name="Agbiome Team Llc"/>
            <person name="Bleich R.M."/>
            <person name="Grubbs K.J."/>
            <person name="Santa Maria K.C."/>
            <person name="Allen S.E."/>
            <person name="Farag S."/>
            <person name="Shank E.A."/>
            <person name="Bowers A."/>
        </authorList>
    </citation>
    <scope>NUCLEOTIDE SEQUENCE [LARGE SCALE GENOMIC DNA]</scope>
    <source>
        <strain evidence="1 2">AFS085496</strain>
    </source>
</reference>
<dbReference type="Proteomes" id="UP000224003">
    <property type="component" value="Unassembled WGS sequence"/>
</dbReference>
<sequence>MAWNYRVVKKKLTEDEDTFDICEVHYDAEGNPTSYAPEKNVLSQDSYEDLLWAYQEIAKAYKAPVLEYIEGKLVELSTCPKCGKEIVYDTMDVIGDGNEEDFGKTVLACSKSQKCGYVSIRPDYTKKK</sequence>
<accession>A0A9X6WIX7</accession>
<dbReference type="RefSeq" id="WP_098517250.1">
    <property type="nucleotide sequence ID" value="NZ_NUVX01000062.1"/>
</dbReference>
<dbReference type="EMBL" id="NUVX01000062">
    <property type="protein sequence ID" value="PFJ33129.1"/>
    <property type="molecule type" value="Genomic_DNA"/>
</dbReference>
<evidence type="ECO:0000313" key="2">
    <source>
        <dbReference type="Proteomes" id="UP000224003"/>
    </source>
</evidence>
<comment type="caution">
    <text evidence="1">The sequence shown here is derived from an EMBL/GenBank/DDBJ whole genome shotgun (WGS) entry which is preliminary data.</text>
</comment>